<gene>
    <name evidence="1" type="ORF">ABIF63_004840</name>
</gene>
<protein>
    <submittedName>
        <fullName evidence="1">Uncharacterized protein</fullName>
    </submittedName>
</protein>
<organism evidence="1 2">
    <name type="scientific">Bradyrhizobium japonicum</name>
    <dbReference type="NCBI Taxonomy" id="375"/>
    <lineage>
        <taxon>Bacteria</taxon>
        <taxon>Pseudomonadati</taxon>
        <taxon>Pseudomonadota</taxon>
        <taxon>Alphaproteobacteria</taxon>
        <taxon>Hyphomicrobiales</taxon>
        <taxon>Nitrobacteraceae</taxon>
        <taxon>Bradyrhizobium</taxon>
    </lineage>
</organism>
<evidence type="ECO:0000313" key="2">
    <source>
        <dbReference type="Proteomes" id="UP001549291"/>
    </source>
</evidence>
<name>A0ABV2RUW0_BRAJP</name>
<dbReference type="EMBL" id="JBEPTQ010000002">
    <property type="protein sequence ID" value="MET4720734.1"/>
    <property type="molecule type" value="Genomic_DNA"/>
</dbReference>
<dbReference type="RefSeq" id="WP_304500843.1">
    <property type="nucleotide sequence ID" value="NZ_CP126013.1"/>
</dbReference>
<reference evidence="1 2" key="1">
    <citation type="submission" date="2024-06" db="EMBL/GenBank/DDBJ databases">
        <title>Genomic Encyclopedia of Type Strains, Phase V (KMG-V): Genome sequencing to study the core and pangenomes of soil and plant-associated prokaryotes.</title>
        <authorList>
            <person name="Whitman W."/>
        </authorList>
    </citation>
    <scope>NUCLEOTIDE SEQUENCE [LARGE SCALE GENOMIC DNA]</scope>
    <source>
        <strain evidence="1 2">USDA 160</strain>
    </source>
</reference>
<comment type="caution">
    <text evidence="1">The sequence shown here is derived from an EMBL/GenBank/DDBJ whole genome shotgun (WGS) entry which is preliminary data.</text>
</comment>
<evidence type="ECO:0000313" key="1">
    <source>
        <dbReference type="EMBL" id="MET4720734.1"/>
    </source>
</evidence>
<accession>A0ABV2RUW0</accession>
<dbReference type="Proteomes" id="UP001549291">
    <property type="component" value="Unassembled WGS sequence"/>
</dbReference>
<proteinExistence type="predicted"/>
<sequence length="52" mass="5907">MVDEEECEMEDHDPAIPRVPAIRIPRVDFGSFAICEACLKDVFETVTLTRPN</sequence>
<keyword evidence="2" id="KW-1185">Reference proteome</keyword>